<evidence type="ECO:0000313" key="2">
    <source>
        <dbReference type="Proteomes" id="UP000094969"/>
    </source>
</evidence>
<dbReference type="AlphaFoldDB" id="A0A1D7U2L3"/>
<name>A0A1D7U2L3_9HYPH</name>
<proteinExistence type="predicted"/>
<sequence length="120" mass="13740">MQRVDLTTVLVVPWYERKDFERMRLMSPSDGLSRSDGLPISYEAWLDSAFRDMRQLLARGCALKIVTVHLDDYLTWLASEAEADTAAMRSRYVRELSTIGSRLDGPVMRNDASWSGFLPH</sequence>
<dbReference type="OrthoDB" id="8162057at2"/>
<reference evidence="1 2" key="1">
    <citation type="journal article" date="2015" name="Antonie Van Leeuwenhoek">
        <title>Bosea vaviloviae sp. nov., a new species of slow-growing rhizobia isolated from nodules of the relict species Vavilovia formosa (Stev.) Fed.</title>
        <authorList>
            <person name="Safronova V.I."/>
            <person name="Kuznetsova I.G."/>
            <person name="Sazanova A.L."/>
            <person name="Kimeklis A.K."/>
            <person name="Belimov A.A."/>
            <person name="Andronov E.E."/>
            <person name="Pinaev A.G."/>
            <person name="Chizhevskaya E.P."/>
            <person name="Pukhaev A.R."/>
            <person name="Popov K.P."/>
            <person name="Willems A."/>
            <person name="Tikhonovich I.A."/>
        </authorList>
    </citation>
    <scope>NUCLEOTIDE SEQUENCE [LARGE SCALE GENOMIC DNA]</scope>
    <source>
        <strain evidence="1 2">Vaf18</strain>
    </source>
</reference>
<dbReference type="EMBL" id="CP017147">
    <property type="protein sequence ID" value="AOO81615.1"/>
    <property type="molecule type" value="Genomic_DNA"/>
</dbReference>
<protein>
    <recommendedName>
        <fullName evidence="3">Integrase</fullName>
    </recommendedName>
</protein>
<evidence type="ECO:0000313" key="1">
    <source>
        <dbReference type="EMBL" id="AOO81615.1"/>
    </source>
</evidence>
<evidence type="ECO:0008006" key="3">
    <source>
        <dbReference type="Google" id="ProtNLM"/>
    </source>
</evidence>
<dbReference type="KEGG" id="bvv:BHK69_15165"/>
<dbReference type="RefSeq" id="WP_069690827.1">
    <property type="nucleotide sequence ID" value="NZ_CP017147.1"/>
</dbReference>
<keyword evidence="2" id="KW-1185">Reference proteome</keyword>
<gene>
    <name evidence="1" type="ORF">BHK69_15165</name>
</gene>
<dbReference type="Proteomes" id="UP000094969">
    <property type="component" value="Chromosome"/>
</dbReference>
<accession>A0A1D7U2L3</accession>
<organism evidence="1 2">
    <name type="scientific">Bosea vaviloviae</name>
    <dbReference type="NCBI Taxonomy" id="1526658"/>
    <lineage>
        <taxon>Bacteria</taxon>
        <taxon>Pseudomonadati</taxon>
        <taxon>Pseudomonadota</taxon>
        <taxon>Alphaproteobacteria</taxon>
        <taxon>Hyphomicrobiales</taxon>
        <taxon>Boseaceae</taxon>
        <taxon>Bosea</taxon>
    </lineage>
</organism>